<dbReference type="PANTHER" id="PTHR31913:SF0">
    <property type="entry name" value="VACUOLAR IMPORT AND DEGRADATION PROTEIN 27"/>
    <property type="match status" value="1"/>
</dbReference>
<dbReference type="Pfam" id="PF08553">
    <property type="entry name" value="VID27"/>
    <property type="match status" value="1"/>
</dbReference>
<dbReference type="InterPro" id="IPR036322">
    <property type="entry name" value="WD40_repeat_dom_sf"/>
</dbReference>
<dbReference type="InterPro" id="IPR013863">
    <property type="entry name" value="VID27_C"/>
</dbReference>
<feature type="compositionally biased region" description="Acidic residues" evidence="1">
    <location>
        <begin position="376"/>
        <end position="392"/>
    </location>
</feature>
<feature type="domain" description="Vid27 N-terminal" evidence="4">
    <location>
        <begin position="1"/>
        <end position="172"/>
    </location>
</feature>
<evidence type="ECO:0000313" key="6">
    <source>
        <dbReference type="Proteomes" id="UP000095023"/>
    </source>
</evidence>
<organism evidence="5 6">
    <name type="scientific">Tortispora caseinolytica NRRL Y-17796</name>
    <dbReference type="NCBI Taxonomy" id="767744"/>
    <lineage>
        <taxon>Eukaryota</taxon>
        <taxon>Fungi</taxon>
        <taxon>Dikarya</taxon>
        <taxon>Ascomycota</taxon>
        <taxon>Saccharomycotina</taxon>
        <taxon>Trigonopsidomycetes</taxon>
        <taxon>Trigonopsidales</taxon>
        <taxon>Trigonopsidaceae</taxon>
        <taxon>Tortispora</taxon>
    </lineage>
</organism>
<dbReference type="EMBL" id="KV453841">
    <property type="protein sequence ID" value="ODV91919.1"/>
    <property type="molecule type" value="Genomic_DNA"/>
</dbReference>
<dbReference type="InterPro" id="IPR040768">
    <property type="entry name" value="Vid27_PH"/>
</dbReference>
<sequence>MNLLKNIFKSTPQEDLASVPSGEFVLVRPPNSPSGERESIFSDATATIRPTSTPFNYQLVIERSSSTEKHDTQTDSDDDSVQLDDDYVFLIDPEIRLTLNYRTNPETHASEAVISWKDPSTDFSDQFEFIANVNRLPPGTISDFEHSAMVCQYERTYQRSGKDVPNSVLDEFRFPSREVVIIDADADVNSSEEKNPDIGGSAVESVPSAPSTPIKPAQSPDSSPGRTIVLPVPPKKAGDEISVSVAQLHLYDPESGEFALQAPKAYAKILDLGNYVYWFEVWSSDKQWIGIQLSTEMSPCFNFEHLSFIFNMFTDTDAFSWLLRFPTGDGLTDFQEHLMTALWETINRTKMVVEQSKSDMDYFVDAFDEMVIDETGPAEEEQLDESDEEEEPEQYKESYDPDEDFDDVSNDFEGEGKNSLLAVGTNVNRSFVVRGDKIGVFKHGRRSKLEFATTIDKISTPKGKSFSPSKVMLHTRDRNIVLQNPTDPGKLYSMDLEVGKVVDEWEVDPNGDKKGLTAFNPVSKFATAEGESTLLGTTSKSLFRIDPRLAGVKMVQENAKKYATNNKFSAMSTTENGFIAVASEKGDIRLYDRLGVNAKTALPALGEPITGLDTSADGRWLLATCRTYLLLVDTKITDGPNEGKLGFEKSFSKDKKPRPIRLQLSPEHVAQMLFETKLPLNFTTARFNAGFDAKETTIVSSSGKFVITWSLSKILRGFKNSYTIKRYEDTVTADNFQFGSDKNVIVAMTNDVDMVNRKAFAAPTRESIATP</sequence>
<dbReference type="GO" id="GO:0005737">
    <property type="term" value="C:cytoplasm"/>
    <property type="evidence" value="ECO:0007669"/>
    <property type="project" value="TreeGrafter"/>
</dbReference>
<proteinExistence type="predicted"/>
<dbReference type="AlphaFoldDB" id="A0A1E4TJL1"/>
<dbReference type="Pfam" id="PF17747">
    <property type="entry name" value="VID27_PH"/>
    <property type="match status" value="1"/>
</dbReference>
<feature type="region of interest" description="Disordered" evidence="1">
    <location>
        <begin position="376"/>
        <end position="403"/>
    </location>
</feature>
<feature type="non-terminal residue" evidence="5">
    <location>
        <position position="771"/>
    </location>
</feature>
<dbReference type="Proteomes" id="UP000095023">
    <property type="component" value="Unassembled WGS sequence"/>
</dbReference>
<evidence type="ECO:0000256" key="1">
    <source>
        <dbReference type="SAM" id="MobiDB-lite"/>
    </source>
</evidence>
<evidence type="ECO:0000313" key="5">
    <source>
        <dbReference type="EMBL" id="ODV91919.1"/>
    </source>
</evidence>
<feature type="domain" description="Vid27 PH-like" evidence="3">
    <location>
        <begin position="243"/>
        <end position="345"/>
    </location>
</feature>
<dbReference type="OrthoDB" id="10251113at2759"/>
<evidence type="ECO:0000259" key="3">
    <source>
        <dbReference type="Pfam" id="PF17747"/>
    </source>
</evidence>
<dbReference type="GO" id="GO:0005634">
    <property type="term" value="C:nucleus"/>
    <property type="evidence" value="ECO:0007669"/>
    <property type="project" value="TreeGrafter"/>
</dbReference>
<dbReference type="PANTHER" id="PTHR31913">
    <property type="entry name" value="VACUOLAR IMPORT AND DEGRADATION PROTEIN 27"/>
    <property type="match status" value="1"/>
</dbReference>
<evidence type="ECO:0000259" key="4">
    <source>
        <dbReference type="Pfam" id="PF17748"/>
    </source>
</evidence>
<feature type="region of interest" description="Disordered" evidence="1">
    <location>
        <begin position="185"/>
        <end position="227"/>
    </location>
</feature>
<protein>
    <recommendedName>
        <fullName evidence="7">Vacuolar import/degradation Vid27 C-terminal domain-containing protein</fullName>
    </recommendedName>
</protein>
<evidence type="ECO:0008006" key="7">
    <source>
        <dbReference type="Google" id="ProtNLM"/>
    </source>
</evidence>
<accession>A0A1E4TJL1</accession>
<evidence type="ECO:0000259" key="2">
    <source>
        <dbReference type="Pfam" id="PF08553"/>
    </source>
</evidence>
<reference evidence="6" key="1">
    <citation type="submission" date="2016-02" db="EMBL/GenBank/DDBJ databases">
        <title>Comparative genomics of biotechnologically important yeasts.</title>
        <authorList>
            <consortium name="DOE Joint Genome Institute"/>
            <person name="Riley R."/>
            <person name="Haridas S."/>
            <person name="Wolfe K.H."/>
            <person name="Lopes M.R."/>
            <person name="Hittinger C.T."/>
            <person name="Goker M."/>
            <person name="Salamov A."/>
            <person name="Wisecaver J."/>
            <person name="Long T.M."/>
            <person name="Aerts A.L."/>
            <person name="Barry K."/>
            <person name="Choi C."/>
            <person name="Clum A."/>
            <person name="Coughlan A.Y."/>
            <person name="Deshpande S."/>
            <person name="Douglass A.P."/>
            <person name="Hanson S.J."/>
            <person name="Klenk H.-P."/>
            <person name="Labutti K."/>
            <person name="Lapidus A."/>
            <person name="Lindquist E."/>
            <person name="Lipzen A."/>
            <person name="Meier-Kolthoff J.P."/>
            <person name="Ohm R.A."/>
            <person name="Otillar R.P."/>
            <person name="Pangilinan J."/>
            <person name="Peng Y."/>
            <person name="Rokas A."/>
            <person name="Rosa C.A."/>
            <person name="Scheuner C."/>
            <person name="Sibirny A.A."/>
            <person name="Slot J.C."/>
            <person name="Stielow J.B."/>
            <person name="Sun H."/>
            <person name="Kurtzman C.P."/>
            <person name="Blackwell M."/>
            <person name="Jeffries T.W."/>
            <person name="Grigoriev I.V."/>
        </authorList>
    </citation>
    <scope>NUCLEOTIDE SEQUENCE [LARGE SCALE GENOMIC DNA]</scope>
    <source>
        <strain evidence="6">NRRL Y-17796</strain>
    </source>
</reference>
<name>A0A1E4TJL1_9ASCO</name>
<dbReference type="SUPFAM" id="SSF50978">
    <property type="entry name" value="WD40 repeat-like"/>
    <property type="match status" value="1"/>
</dbReference>
<feature type="domain" description="Vacuolar import/degradation Vid27 C-terminal" evidence="2">
    <location>
        <begin position="417"/>
        <end position="770"/>
    </location>
</feature>
<keyword evidence="6" id="KW-1185">Reference proteome</keyword>
<dbReference type="InterPro" id="IPR040458">
    <property type="entry name" value="Vid27"/>
</dbReference>
<dbReference type="InterPro" id="IPR040979">
    <property type="entry name" value="Vid27_N"/>
</dbReference>
<dbReference type="Pfam" id="PF17748">
    <property type="entry name" value="VID27_N"/>
    <property type="match status" value="1"/>
</dbReference>
<gene>
    <name evidence="5" type="ORF">CANCADRAFT_12932</name>
</gene>